<keyword evidence="2" id="KW-1185">Reference proteome</keyword>
<evidence type="ECO:0000313" key="2">
    <source>
        <dbReference type="Proteomes" id="UP000225322"/>
    </source>
</evidence>
<protein>
    <submittedName>
        <fullName evidence="1">Uncharacterized protein</fullName>
    </submittedName>
</protein>
<dbReference type="EMBL" id="KT001913">
    <property type="protein sequence ID" value="AKU43435.1"/>
    <property type="molecule type" value="Genomic_DNA"/>
</dbReference>
<reference evidence="1 2" key="1">
    <citation type="journal article" date="2015" name="Genome Announc.">
        <title>Complete Genome Sequence of Caulobacter crescentus Siphophage Sansa.</title>
        <authorList>
            <person name="Vara L."/>
            <person name="Kane A.A."/>
            <person name="Cahill J.L."/>
            <person name="Rasche E.S."/>
            <person name="Kuty Everett G.F."/>
        </authorList>
    </citation>
    <scope>NUCLEOTIDE SEQUENCE [LARGE SCALE GENOMIC DNA]</scope>
</reference>
<gene>
    <name evidence="1" type="ORF">CPT_Sansa31</name>
</gene>
<name>A0A0K1LMS9_9CAUD</name>
<organism evidence="1 2">
    <name type="scientific">Caulobacter phage Sansa</name>
    <dbReference type="NCBI Taxonomy" id="1675600"/>
    <lineage>
        <taxon>Viruses</taxon>
        <taxon>Duplodnaviria</taxon>
        <taxon>Heunggongvirae</taxon>
        <taxon>Uroviricota</taxon>
        <taxon>Caudoviricetes</taxon>
        <taxon>Sansavirus</taxon>
        <taxon>Sansavirus sansa</taxon>
        <taxon>Caulobacter virus Sansa</taxon>
    </lineage>
</organism>
<evidence type="ECO:0000313" key="1">
    <source>
        <dbReference type="EMBL" id="AKU43435.1"/>
    </source>
</evidence>
<sequence>MSDRPADYIRKVNAMFDRADRFIYTVAREWIIECVQDLAYNTPGPGLQYDQTQYIATGRLRGGWNYATFPPPATASRFDGGPYDETGDETVARVRAAVYALDLPASPSLWNDVAYGFDVHFGLGNHEHIGPRPWVDEVAKRAQSNFNRARSRVMASYV</sequence>
<accession>A0A0K1LMS9</accession>
<dbReference type="Proteomes" id="UP000225322">
    <property type="component" value="Segment"/>
</dbReference>
<proteinExistence type="predicted"/>